<gene>
    <name evidence="4" type="ORF">CPT_Philippe_077</name>
</gene>
<dbReference type="InterPro" id="IPR054062">
    <property type="entry name" value="vRNAP_dom2"/>
</dbReference>
<dbReference type="EMBL" id="MZ326861">
    <property type="protein sequence ID" value="QYW02270.1"/>
    <property type="molecule type" value="Genomic_DNA"/>
</dbReference>
<dbReference type="InterPro" id="IPR049432">
    <property type="entry name" value="vRNAP_dom"/>
</dbReference>
<evidence type="ECO:0000313" key="5">
    <source>
        <dbReference type="Proteomes" id="UP000827261"/>
    </source>
</evidence>
<sequence>MPNFDELLAQYIPPAPSETPVVPTAAAQTPDFYAMGAQNGSSLGAQTSSGLERDLQTLSTNQLYRRYGDAAQGLIAQRLDGERRYAADLALSDDQNRSYGELATDTLTGIGSGFLNSLGGVAALGLGVVNRDAGTWAAEKLEQGNNWLNDNVQSDVVNAARRVSAAATSLDERDNLATMKKDVADGMPEWAATLKRVGADTLDGFGNAWENKTMMGQGTAEAIGSLLGGGPISKGLKVAGRGVLSAIGRDVLAQSGRVAAVGERAAMPAAIGLMEGGGAYQQSAAEVMQMKHADLMKNSSAYRSLIASGMSQEDAKIEIANNTGLTAAAIQAPIAAATGMLVARFEANPFRVPSLTQGLANVAIKEPLEEGIQSATGQIAQNIAIRENADSTKDIAGGVGTQVSQGALYGFTAAGVVQSPGIAKRAVVDGAKATWQGVRAAGDRLVQRGDDFIRDMEKASPVADSAIATEAADAAVHAPNVADSIKAEVRESDAAPEAVAKADAYVDALMSHLQVSQEELADDTLAPNVREALESSATRVEAIQKLAQDVVQTNDADERIESAYFLLKQVERIDAFRMAQADALNSLPEDSASRIALNQYQNLIADIAKTPGVRNALREVRSMIEEVQQDVVTDDSVQTPEGQRAVDQAVTVAEAMPTAAKPEVLDAVLNQDAKGNLDLTTAQRAALRTARALIDSINTEQSENERLGLTPSKSDIVSGELIAFKDQGTKGPSLAQLTQAVLRQYRNGDNEGATETLNHLRDLTQHMQNKVAALNEHVAAGNPSGPRVSYQQLRPDGSWGTSPEKSSMYVNTKNANSVKMAQRIAMEANTLASVHNTLADALGLGSIVAPVALDTRVTAPAEQVVQPAATITPEPTATPVAEQNTIVEPVAEQANVVEETQPQEAAVSAMEQVYPDLLVAPHQTENLFVTSFDIPSEPKTHIMAEESPVDFVTSALSSSQNLRKVVGDSGKLDNAVARDYADYLSAVPEIIGTLQNNLKKFLNAPYSKTNSDKIGDLYLSNGVVKGANGNVYMGRFNTSARGKLLNIMQQTDDGLQYNQKLLESAVLAGMQWAIEAKNFQRPMDIEDILVDTGATNLDLDAASALSTGLSQLDVMDSLGTKIRQYWGLDTNPDAPIGLTDGIVQSMAAEVMRGLQSVSLMDKIDVTLGQAEGLAEPKTFVRFVPNNDMLAQFEGLKKFPQAIDTAVLTTVEPLNFIGADAVVPVAQTQMNNPKVKNTPDQLKVIENEQKTKYHFNQTMMNIYTSLGEDNIIRLFGADVSDVELLNVNHAKTVEGKNRTIAAAYQHLMDLFAEVGDIATPVKFAVNFSRVNRMQMLGKYNPQSNKIVREALLPTWDTVDLSTVGSPSYQAFQLGIGQAFGVKIHNMSRDAVAAEVNKKLAALEPVSELVRSLSTGKHVLTGTEAADIRNAFKAAGVDLGPVGLHAYSEWLRLQDTADRSAFRTAVYVEADGMTNGPINAMGLYSTGDYTAAWVKNIGKGGLFFQEGMTANKYRSEVDKHDLYQATVDQLKMHLTALRNRLTTAGAAPVITQQDHMLNLMNLFMPGDVIFDSAADFDNGGLWLSRNVTKNPLTITIYGSGQAGIANNVAQKIVKNIYERMSVAAEKQAADPSLSMLDALFDGNQVAAQQFVAAMDNLLDQVVAVEDGNWFITNETAKTKKGNTKSAKEFTISGDEFRNLQANILKLFVGPMHEAIRDTVGSNLLDGVDVMRKVGQAHSIILKDAYNRAVKEAVDSKETGANWNPTLFLSRNELDAIDRKMGKLQPFVRTGSQTYYTAGKSRQDLVATPFGGGFDGSMRIKPLINAPENSRVSTIPFMTIGMGDGMMMQHLSLDADVQGTLKIFDGMNIPLSKINEYSLKANQAVSESWKGNPFRSIHESFSKIDVKAAVSAMTADGQFELASALVGPYKAQKFSQAQIIEALTGQQNLLDAQANMVDARHATEAKVTTSLDQMASAGAPFQNKGIDITATTPEGIAAALNDVHYGRVQAAVKAEDFRQVGRAHSTGAQVLSYTALKNLTKSLDFTDAQKVMFGEIMRSQAARDYKVVYGTPEQVTAYQQANGLTVTPAQKLGSTSVAEKTIYLFTQSPETLVHELIHASSFEKVLAHYEGKASPEVSEAVTRIEALMEQFLDEDVSTPEQIAARAAVLDGDLGLDAMSKAKALNEFMAWGLTNQQMTEAAKKKQAPTLAKIATNVVKAIKQLIWGRKKAPAYADDALSSLQFNTGLIIRSAPTQFELTRRAVLNQNQFYSSSQRVEELGKMFSDKVAQFAKASNNLGAEARRASVTADLLNTATNYAFPMTKKESYTFSNIAAALATSMELDPAILARAQQLYTHTVKQLSVESFMPENPVDYQAAYYDAQLKYDLLAGKAHIGRDSLGRSTLMPMFVALSMVNDDFREVLSKIAPPKAAKLEGGSVDALLDSVGNTGLDYVAGKLTNDRNTKSVRESMDRLMDKLYASNIENDSYLDQAAASVGGVFDAANTYVSEGIEAVSNKIAGVADKVAQQTQNKLLRRVARVVEATAQLASETGAEAVAKGVTDVLNTNDVWRPFRDLMKDLIGRTDSNANVYDMIKQVRSLVQQIRQQFRENVPQIIAGKFTRDLTDQEWSDLHHGLGRTDVAALFSGMKSKDILNVLHDAGARKTEIASRVEAIRTEVGADFSVMDTKMKQLAHFMVTGEYGQNLLRNAYQVSRLFNETKTQNYKVPSQKAVQLIDELVSLYAIDMQSQSVRDSVANLAQTEGAGMEFAMAYLRGQRRSELTKKADQQGMVNRFKGYIPTMAQESAQIIVADDADYAKLKARSYERIGDYAGSSLETVGKRGYYYMPVSGRALFNQGIFQNIRHTTMGVDSVNGFSTSTNTAGRITNPNLVRALAKNLKKESVTREPLLPIYNERGVIVAFERTFDPSMSARLERNTHFGKMVGVWRGRQVEESKSEQVNNALVDRLHEMWSTAGVDANQYVNIMNHPDPVIQDAVRLLTPQSREYIENRFGAPNQLMVRKDLVEDVTGYRNASVGDAWSGNTRWSDTTMENVKKAVVGLFGDKAYRYAVNGERVLQNFVQDARTVIVVKSVIVPVSNMISNVYQMIGRGVPMLDIARGFPRKTMEINSYVNSQIRKIEAEAELVASTDRNQQNKLRAEIQSINDSHKRLSIWPLIEAGEFTAIADAGITHDDVQITSGRLNEYLESLVQKLPEEVRTLGRYALVTKDTALFQGLQKTIQYGDFIAKAIQYDDLVKRQKKTKEYALGRISEEFVNYDRLPGRFRGYLESIGLLWFYNFKIRSVKVAASMLRNNPLHSLFALALPSQSPFGNIGTPIEDNLISKLGDGSLSYSTGLGQAFRAPLLNPWVNLVN</sequence>
<dbReference type="Gene3D" id="6.10.140.1370">
    <property type="match status" value="1"/>
</dbReference>
<reference evidence="4" key="1">
    <citation type="submission" date="2021-06" db="EMBL/GenBank/DDBJ databases">
        <title>Complete genome sequence of Stenotrophomonas maltophilia phage Philippe.</title>
        <authorList>
            <person name="Vallavanatt I."/>
            <person name="Bartz M."/>
            <person name="Clark J."/>
            <person name="Burrowes B."/>
            <person name="Liu M."/>
            <person name="Gill J."/>
        </authorList>
    </citation>
    <scope>NUCLEOTIDE SEQUENCE</scope>
</reference>
<dbReference type="Pfam" id="PF21894">
    <property type="entry name" value="N4_RNAP_helical"/>
    <property type="match status" value="1"/>
</dbReference>
<feature type="domain" description="Virion DNA-directed RNA polymerase" evidence="2">
    <location>
        <begin position="1239"/>
        <end position="1350"/>
    </location>
</feature>
<dbReference type="Gene3D" id="1.20.140.110">
    <property type="match status" value="1"/>
</dbReference>
<evidence type="ECO:0000259" key="1">
    <source>
        <dbReference type="Pfam" id="PF21769"/>
    </source>
</evidence>
<dbReference type="Gene3D" id="6.10.140.1360">
    <property type="match status" value="1"/>
</dbReference>
<dbReference type="Proteomes" id="UP000827261">
    <property type="component" value="Segment"/>
</dbReference>
<protein>
    <submittedName>
        <fullName evidence="4">Single subunit virion RNA polymerase</fullName>
    </submittedName>
</protein>
<name>A0AAE7WNF9_9CAUD</name>
<evidence type="ECO:0000259" key="2">
    <source>
        <dbReference type="Pfam" id="PF21867"/>
    </source>
</evidence>
<feature type="domain" description="Bacteriophage N4 RNA polymerase helical" evidence="3">
    <location>
        <begin position="1528"/>
        <end position="1747"/>
    </location>
</feature>
<organism evidence="4 5">
    <name type="scientific">Stenotrophomonas phage Philippe</name>
    <dbReference type="NCBI Taxonomy" id="2859655"/>
    <lineage>
        <taxon>Viruses</taxon>
        <taxon>Duplodnaviria</taxon>
        <taxon>Heunggongvirae</taxon>
        <taxon>Uroviricota</taxon>
        <taxon>Caudoviricetes</taxon>
        <taxon>Schitoviridae</taxon>
        <taxon>Philippevirus</taxon>
        <taxon>Philippevirus philippe</taxon>
    </lineage>
</organism>
<keyword evidence="5" id="KW-1185">Reference proteome</keyword>
<dbReference type="Pfam" id="PF21867">
    <property type="entry name" value="vRNAP_dom_2"/>
    <property type="match status" value="1"/>
</dbReference>
<evidence type="ECO:0000313" key="4">
    <source>
        <dbReference type="EMBL" id="QYW02270.1"/>
    </source>
</evidence>
<evidence type="ECO:0000259" key="3">
    <source>
        <dbReference type="Pfam" id="PF21894"/>
    </source>
</evidence>
<proteinExistence type="predicted"/>
<dbReference type="Pfam" id="PF21769">
    <property type="entry name" value="vRNAP_dom"/>
    <property type="match status" value="1"/>
</dbReference>
<feature type="domain" description="Virion DNA-directed RNA polymerase" evidence="1">
    <location>
        <begin position="1829"/>
        <end position="1972"/>
    </location>
</feature>
<dbReference type="Gene3D" id="6.10.250.1860">
    <property type="match status" value="1"/>
</dbReference>
<accession>A0AAE7WNF9</accession>
<dbReference type="InterPro" id="IPR053805">
    <property type="entry name" value="N4_RNAP_helical"/>
</dbReference>
<dbReference type="Gene3D" id="3.30.70.2440">
    <property type="match status" value="1"/>
</dbReference>